<evidence type="ECO:0000313" key="4">
    <source>
        <dbReference type="Proteomes" id="UP000500791"/>
    </source>
</evidence>
<reference evidence="3 4" key="1">
    <citation type="submission" date="2020-03" db="EMBL/GenBank/DDBJ databases">
        <title>Complete genome sequence of Monaibacterium sp. ALG8 with diverse plasmids.</title>
        <authorList>
            <person name="Sun C."/>
        </authorList>
    </citation>
    <scope>NUCLEOTIDE SEQUENCE [LARGE SCALE GENOMIC DNA]</scope>
    <source>
        <strain evidence="3 4">ALG8</strain>
    </source>
</reference>
<dbReference type="AlphaFoldDB" id="A0A6G7VQ18"/>
<dbReference type="Pfam" id="PF03237">
    <property type="entry name" value="Terminase_6N"/>
    <property type="match status" value="1"/>
</dbReference>
<dbReference type="Pfam" id="PF17289">
    <property type="entry name" value="Terminase_6C"/>
    <property type="match status" value="1"/>
</dbReference>
<organism evidence="3 4">
    <name type="scientific">Pontivivens nitratireducens</name>
    <dbReference type="NCBI Taxonomy" id="2758038"/>
    <lineage>
        <taxon>Bacteria</taxon>
        <taxon>Pseudomonadati</taxon>
        <taxon>Pseudomonadota</taxon>
        <taxon>Alphaproteobacteria</taxon>
        <taxon>Rhodobacterales</taxon>
        <taxon>Paracoccaceae</taxon>
        <taxon>Pontivivens</taxon>
    </lineage>
</organism>
<gene>
    <name evidence="3" type="ORF">G8E03_11555</name>
</gene>
<dbReference type="EMBL" id="CP049811">
    <property type="protein sequence ID" value="QIK42111.1"/>
    <property type="molecule type" value="Genomic_DNA"/>
</dbReference>
<dbReference type="Proteomes" id="UP000500791">
    <property type="component" value="Chromosome"/>
</dbReference>
<name>A0A6G7VQ18_9RHOB</name>
<accession>A0A6G7VQ18</accession>
<evidence type="ECO:0000256" key="1">
    <source>
        <dbReference type="ARBA" id="ARBA00022612"/>
    </source>
</evidence>
<keyword evidence="4" id="KW-1185">Reference proteome</keyword>
<proteinExistence type="predicted"/>
<protein>
    <submittedName>
        <fullName evidence="3">DNA-packaging protein</fullName>
    </submittedName>
</protein>
<evidence type="ECO:0000259" key="2">
    <source>
        <dbReference type="Pfam" id="PF17289"/>
    </source>
</evidence>
<dbReference type="KEGG" id="mon:G8E03_11555"/>
<dbReference type="RefSeq" id="WP_166194169.1">
    <property type="nucleotide sequence ID" value="NZ_CP049811.1"/>
</dbReference>
<dbReference type="Gene3D" id="3.40.50.300">
    <property type="entry name" value="P-loop containing nucleotide triphosphate hydrolases"/>
    <property type="match status" value="1"/>
</dbReference>
<sequence length="446" mass="48213">MSFVREFLSCASDAEIEELLDGLSENALRSISYLFELWAIEGHQVAPEGDWNTWMIMGGRGAGKTRAGAEWVRGLVEGPTPEAPGACRRIALIGETYDQARDVMVLGDSGLIACCPPDRKPRWIASRRVLVWPNGAEAQVFSASDPEAMRGPQFDGAWCDELAKWKKGQHAWDMLQFALRLGDDPRCVVTTTPAPGALFEEVLGEEGTVVTQAATSANTANLAPGFLKAVTKRYGGTALGRQELDGELIKDLPGALWPRDRIEAARVSEAPELERIVVAVDPPVTGREDSDACGIVVAGLHREGDSWKAVILADLSVEAASPLTWAKAAIAARDDWSADRVVAEVNQGGDLVENLLRQVDRNVSYRGVHASRSKQARAEPVAALYEQGRVLHAGSFPALEDEMAAMLRSGYSGRGSPDRLDALVWAVTDLMQDAEAVVNHPQVRGL</sequence>
<feature type="domain" description="Terminase large subunit gp17-like C-terminal" evidence="2">
    <location>
        <begin position="279"/>
        <end position="427"/>
    </location>
</feature>
<dbReference type="Gene3D" id="3.30.420.240">
    <property type="match status" value="1"/>
</dbReference>
<dbReference type="InterPro" id="IPR035421">
    <property type="entry name" value="Terminase_6C"/>
</dbReference>
<dbReference type="InterPro" id="IPR027417">
    <property type="entry name" value="P-loop_NTPase"/>
</dbReference>
<keyword evidence="1" id="KW-1188">Viral release from host cell</keyword>
<evidence type="ECO:0000313" key="3">
    <source>
        <dbReference type="EMBL" id="QIK42111.1"/>
    </source>
</evidence>